<name>A0A7C2WGF2_9BACT</name>
<gene>
    <name evidence="10 12" type="primary">gatA</name>
    <name evidence="12" type="ORF">ENP13_01705</name>
</gene>
<evidence type="ECO:0000256" key="10">
    <source>
        <dbReference type="HAMAP-Rule" id="MF_00120"/>
    </source>
</evidence>
<dbReference type="PIRSF" id="PIRSF001221">
    <property type="entry name" value="Amidase_fungi"/>
    <property type="match status" value="1"/>
</dbReference>
<dbReference type="NCBIfam" id="TIGR00132">
    <property type="entry name" value="gatA"/>
    <property type="match status" value="1"/>
</dbReference>
<keyword evidence="5 10" id="KW-0436">Ligase</keyword>
<dbReference type="PANTHER" id="PTHR11895">
    <property type="entry name" value="TRANSAMIDASE"/>
    <property type="match status" value="1"/>
</dbReference>
<accession>A0A7C2WGF2</accession>
<dbReference type="InterPro" id="IPR000120">
    <property type="entry name" value="Amidase"/>
</dbReference>
<reference evidence="12" key="1">
    <citation type="journal article" date="2020" name="mSystems">
        <title>Genome- and Community-Level Interaction Insights into Carbon Utilization and Element Cycling Functions of Hydrothermarchaeota in Hydrothermal Sediment.</title>
        <authorList>
            <person name="Zhou Z."/>
            <person name="Liu Y."/>
            <person name="Xu W."/>
            <person name="Pan J."/>
            <person name="Luo Z.H."/>
            <person name="Li M."/>
        </authorList>
    </citation>
    <scope>NUCLEOTIDE SEQUENCE [LARGE SCALE GENOMIC DNA]</scope>
    <source>
        <strain evidence="12">SpSt-192</strain>
    </source>
</reference>
<evidence type="ECO:0000256" key="3">
    <source>
        <dbReference type="ARBA" id="ARBA00012739"/>
    </source>
</evidence>
<dbReference type="HAMAP" id="MF_00120">
    <property type="entry name" value="GatA"/>
    <property type="match status" value="1"/>
</dbReference>
<comment type="similarity">
    <text evidence="1 10">Belongs to the amidase family. GatA subfamily.</text>
</comment>
<comment type="function">
    <text evidence="10">Allows the formation of correctly charged Gln-tRNA(Gln) through the transamidation of misacylated Glu-tRNA(Gln) in organisms which lack glutaminyl-tRNA synthetase. The reaction takes place in the presence of glutamine and ATP through an activated gamma-phospho-Glu-tRNA(Gln).</text>
</comment>
<evidence type="ECO:0000259" key="11">
    <source>
        <dbReference type="Pfam" id="PF01425"/>
    </source>
</evidence>
<keyword evidence="8 10" id="KW-0648">Protein biosynthesis</keyword>
<feature type="active site" description="Charge relay system" evidence="10">
    <location>
        <position position="155"/>
    </location>
</feature>
<dbReference type="EMBL" id="DSID01000133">
    <property type="protein sequence ID" value="HEX69946.1"/>
    <property type="molecule type" value="Genomic_DNA"/>
</dbReference>
<protein>
    <recommendedName>
        <fullName evidence="4 10">Glutamyl-tRNA(Gln) amidotransferase subunit A</fullName>
        <shortName evidence="10">Glu-ADT subunit A</shortName>
        <ecNumber evidence="3 10">6.3.5.7</ecNumber>
    </recommendedName>
</protein>
<dbReference type="GO" id="GO:0050567">
    <property type="term" value="F:glutaminyl-tRNA synthase (glutamine-hydrolyzing) activity"/>
    <property type="evidence" value="ECO:0007669"/>
    <property type="project" value="UniProtKB-UniRule"/>
</dbReference>
<evidence type="ECO:0000256" key="6">
    <source>
        <dbReference type="ARBA" id="ARBA00022741"/>
    </source>
</evidence>
<dbReference type="PROSITE" id="PS00571">
    <property type="entry name" value="AMIDASES"/>
    <property type="match status" value="1"/>
</dbReference>
<organism evidence="12">
    <name type="scientific">Thermorudis sp</name>
    <dbReference type="NCBI Taxonomy" id="1969470"/>
    <lineage>
        <taxon>Bacteria</taxon>
        <taxon>Pseudomonadati</taxon>
        <taxon>Thermomicrobiota</taxon>
        <taxon>Thermomicrobia</taxon>
        <taxon>Thermomicrobia incertae sedis</taxon>
        <taxon>Thermorudis</taxon>
    </lineage>
</organism>
<dbReference type="Gene3D" id="3.90.1300.10">
    <property type="entry name" value="Amidase signature (AS) domain"/>
    <property type="match status" value="1"/>
</dbReference>
<comment type="caution">
    <text evidence="12">The sequence shown here is derived from an EMBL/GenBank/DDBJ whole genome shotgun (WGS) entry which is preliminary data.</text>
</comment>
<feature type="active site" description="Charge relay system" evidence="10">
    <location>
        <position position="80"/>
    </location>
</feature>
<keyword evidence="6 10" id="KW-0547">Nucleotide-binding</keyword>
<dbReference type="GO" id="GO:0005524">
    <property type="term" value="F:ATP binding"/>
    <property type="evidence" value="ECO:0007669"/>
    <property type="project" value="UniProtKB-KW"/>
</dbReference>
<dbReference type="GO" id="GO:0006412">
    <property type="term" value="P:translation"/>
    <property type="evidence" value="ECO:0007669"/>
    <property type="project" value="UniProtKB-UniRule"/>
</dbReference>
<keyword evidence="7 10" id="KW-0067">ATP-binding</keyword>
<dbReference type="EC" id="6.3.5.7" evidence="3 10"/>
<dbReference type="InterPro" id="IPR023631">
    <property type="entry name" value="Amidase_dom"/>
</dbReference>
<proteinExistence type="inferred from homology"/>
<evidence type="ECO:0000256" key="1">
    <source>
        <dbReference type="ARBA" id="ARBA00008069"/>
    </source>
</evidence>
<dbReference type="SUPFAM" id="SSF75304">
    <property type="entry name" value="Amidase signature (AS) enzymes"/>
    <property type="match status" value="1"/>
</dbReference>
<evidence type="ECO:0000256" key="9">
    <source>
        <dbReference type="ARBA" id="ARBA00047407"/>
    </source>
</evidence>
<dbReference type="InterPro" id="IPR036928">
    <property type="entry name" value="AS_sf"/>
</dbReference>
<comment type="subunit">
    <text evidence="2 10">Heterotrimer of A, B and C subunits.</text>
</comment>
<comment type="catalytic activity">
    <reaction evidence="9 10">
        <text>L-glutamyl-tRNA(Gln) + L-glutamine + ATP + H2O = L-glutaminyl-tRNA(Gln) + L-glutamate + ADP + phosphate + H(+)</text>
        <dbReference type="Rhea" id="RHEA:17521"/>
        <dbReference type="Rhea" id="RHEA-COMP:9681"/>
        <dbReference type="Rhea" id="RHEA-COMP:9684"/>
        <dbReference type="ChEBI" id="CHEBI:15377"/>
        <dbReference type="ChEBI" id="CHEBI:15378"/>
        <dbReference type="ChEBI" id="CHEBI:29985"/>
        <dbReference type="ChEBI" id="CHEBI:30616"/>
        <dbReference type="ChEBI" id="CHEBI:43474"/>
        <dbReference type="ChEBI" id="CHEBI:58359"/>
        <dbReference type="ChEBI" id="CHEBI:78520"/>
        <dbReference type="ChEBI" id="CHEBI:78521"/>
        <dbReference type="ChEBI" id="CHEBI:456216"/>
        <dbReference type="EC" id="6.3.5.7"/>
    </reaction>
</comment>
<evidence type="ECO:0000256" key="4">
    <source>
        <dbReference type="ARBA" id="ARBA00014428"/>
    </source>
</evidence>
<dbReference type="AlphaFoldDB" id="A0A7C2WGF2"/>
<evidence type="ECO:0000256" key="8">
    <source>
        <dbReference type="ARBA" id="ARBA00022917"/>
    </source>
</evidence>
<dbReference type="GO" id="GO:0030956">
    <property type="term" value="C:glutamyl-tRNA(Gln) amidotransferase complex"/>
    <property type="evidence" value="ECO:0007669"/>
    <property type="project" value="InterPro"/>
</dbReference>
<dbReference type="Pfam" id="PF01425">
    <property type="entry name" value="Amidase"/>
    <property type="match status" value="1"/>
</dbReference>
<evidence type="ECO:0000256" key="5">
    <source>
        <dbReference type="ARBA" id="ARBA00022598"/>
    </source>
</evidence>
<keyword evidence="12" id="KW-0808">Transferase</keyword>
<dbReference type="GO" id="GO:0016740">
    <property type="term" value="F:transferase activity"/>
    <property type="evidence" value="ECO:0007669"/>
    <property type="project" value="UniProtKB-KW"/>
</dbReference>
<dbReference type="PANTHER" id="PTHR11895:SF151">
    <property type="entry name" value="GLUTAMYL-TRNA(GLN) AMIDOTRANSFERASE SUBUNIT A"/>
    <property type="match status" value="1"/>
</dbReference>
<feature type="active site" description="Acyl-ester intermediate" evidence="10">
    <location>
        <position position="179"/>
    </location>
</feature>
<sequence length="499" mass="53716">MSEDLTRLTVTEARARLDRREISAVELLQAHLERIRQVEPLIHAFITLTEEIAQAQAEEADRRIARGDVAPLTGIPVALKDVLCTVDAPTTAGSRILEGFRSPYDATVVRKLREQGAVFVGKANTDEFAMGSSTENSAYGPTRNPWDLDRVPGGSSGGSAAAVAAGEAMVSLGSDTGGSIRQPAGFCGVVGIKPTYGRVSRYGLVAFASSLDQIGPIGRTVEDVAIVLQAISGHDPYDSTSVDVPVPDYRTSLTGDIRGIRIGIAAEYQVPGMDPEVERVVDEAVAELQRLGAEIVPVSLPHTKYALATYYIIAPSEASANLARYDGVKYGLSLQGETLLESYLQTRGRGFGPEVKRRIMLGTYALSAGYYDAYYVKAQKVRTLIKRDFDEAFEKVDVILAPTSPTVAFRLGERTADPIQMYLSDVFTIPANMAGLPGIAIPCGFAHGLPVSMQFMGRPFDEGTLLRVAHAYEQATPWHRAVPPLIEAVTPRTPSSGTE</sequence>
<dbReference type="InterPro" id="IPR004412">
    <property type="entry name" value="GatA"/>
</dbReference>
<evidence type="ECO:0000313" key="12">
    <source>
        <dbReference type="EMBL" id="HEX69946.1"/>
    </source>
</evidence>
<dbReference type="InterPro" id="IPR020556">
    <property type="entry name" value="Amidase_CS"/>
</dbReference>
<feature type="domain" description="Amidase" evidence="11">
    <location>
        <begin position="26"/>
        <end position="466"/>
    </location>
</feature>
<evidence type="ECO:0000256" key="7">
    <source>
        <dbReference type="ARBA" id="ARBA00022840"/>
    </source>
</evidence>
<evidence type="ECO:0000256" key="2">
    <source>
        <dbReference type="ARBA" id="ARBA00011123"/>
    </source>
</evidence>